<dbReference type="InterPro" id="IPR038648">
    <property type="entry name" value="PHR_sf"/>
</dbReference>
<dbReference type="SUPFAM" id="SSF54695">
    <property type="entry name" value="POZ domain"/>
    <property type="match status" value="1"/>
</dbReference>
<dbReference type="Pfam" id="PF08005">
    <property type="entry name" value="PHR"/>
    <property type="match status" value="1"/>
</dbReference>
<comment type="subcellular location">
    <subcellularLocation>
        <location evidence="1">Cytoplasm</location>
    </subcellularLocation>
</comment>
<dbReference type="Proteomes" id="UP000762676">
    <property type="component" value="Unassembled WGS sequence"/>
</dbReference>
<name>A0AAV4FWE4_9GAST</name>
<dbReference type="AlphaFoldDB" id="A0AAV4FWE4"/>
<keyword evidence="2" id="KW-0963">Cytoplasm</keyword>
<dbReference type="SMART" id="SM00225">
    <property type="entry name" value="BTB"/>
    <property type="match status" value="1"/>
</dbReference>
<evidence type="ECO:0000259" key="4">
    <source>
        <dbReference type="PROSITE" id="PS50097"/>
    </source>
</evidence>
<dbReference type="PROSITE" id="PS50097">
    <property type="entry name" value="BTB"/>
    <property type="match status" value="1"/>
</dbReference>
<protein>
    <submittedName>
        <fullName evidence="5">BTB/POZ domain-containing protein 6</fullName>
    </submittedName>
</protein>
<evidence type="ECO:0000256" key="2">
    <source>
        <dbReference type="ARBA" id="ARBA00022490"/>
    </source>
</evidence>
<feature type="domain" description="BTB" evidence="4">
    <location>
        <begin position="73"/>
        <end position="140"/>
    </location>
</feature>
<dbReference type="GO" id="GO:0005829">
    <property type="term" value="C:cytosol"/>
    <property type="evidence" value="ECO:0007669"/>
    <property type="project" value="TreeGrafter"/>
</dbReference>
<accession>A0AAV4FWE4</accession>
<dbReference type="GO" id="GO:0022008">
    <property type="term" value="P:neurogenesis"/>
    <property type="evidence" value="ECO:0007669"/>
    <property type="project" value="TreeGrafter"/>
</dbReference>
<proteinExistence type="predicted"/>
<comment type="caution">
    <text evidence="5">The sequence shown here is derived from an EMBL/GenBank/DDBJ whole genome shotgun (WGS) entry which is preliminary data.</text>
</comment>
<dbReference type="InterPro" id="IPR011333">
    <property type="entry name" value="SKP1/BTB/POZ_sf"/>
</dbReference>
<reference evidence="5 6" key="1">
    <citation type="journal article" date="2021" name="Elife">
        <title>Chloroplast acquisition without the gene transfer in kleptoplastic sea slugs, Plakobranchus ocellatus.</title>
        <authorList>
            <person name="Maeda T."/>
            <person name="Takahashi S."/>
            <person name="Yoshida T."/>
            <person name="Shimamura S."/>
            <person name="Takaki Y."/>
            <person name="Nagai Y."/>
            <person name="Toyoda A."/>
            <person name="Suzuki Y."/>
            <person name="Arimoto A."/>
            <person name="Ishii H."/>
            <person name="Satoh N."/>
            <person name="Nishiyama T."/>
            <person name="Hasebe M."/>
            <person name="Maruyama T."/>
            <person name="Minagawa J."/>
            <person name="Obokata J."/>
            <person name="Shigenobu S."/>
        </authorList>
    </citation>
    <scope>NUCLEOTIDE SEQUENCE [LARGE SCALE GENOMIC DNA]</scope>
</reference>
<evidence type="ECO:0000256" key="1">
    <source>
        <dbReference type="ARBA" id="ARBA00004496"/>
    </source>
</evidence>
<dbReference type="InterPro" id="IPR012983">
    <property type="entry name" value="PHR"/>
</dbReference>
<evidence type="ECO:0000313" key="5">
    <source>
        <dbReference type="EMBL" id="GFR76611.1"/>
    </source>
</evidence>
<dbReference type="InterPro" id="IPR000210">
    <property type="entry name" value="BTB/POZ_dom"/>
</dbReference>
<feature type="compositionally biased region" description="Low complexity" evidence="3">
    <location>
        <begin position="1"/>
        <end position="14"/>
    </location>
</feature>
<keyword evidence="6" id="KW-1185">Reference proteome</keyword>
<sequence>MPSPTSPTTDSTESGLPPKSALPSYNSVMEENPQVDKASSKSDNSEDSGVVDWKDAKSVVESNRHMLESQMSCDIMFIVGEKRQQMGAHKFVLMTRSEVFRHKFNGPEGTKSEIYIPDIPGDCFWEMLRHIYCEDQKLEVKTVVGIMYGADQYNLLALKHACLEFLHNNLETNYACFLLVELRKYVYPEEEKKVLSFIRKNAEDVFKTQGMDLLSRELLNELLTLPGLDVDEKVKKEAVETWARNHQEEKKRDASMENLMDSLNDCLYVYRDDENSHRYVMDSVTTRNIFEEKPEPESLYPVLTDYVDSSPSGKGEAGANMDEVDKMSTLSAATSARSSVHTISRLPSFNMWADVEQVTRLQEVSGTAVNNVSKADAISFTADHNLYLYGFSIYGPKKEGEAKYTVDTILTRKKKDIVMESICIKGAGVILPVMFERPVKVDKGYPYTLEVYVKGPDSYMGASGQTKIQHGKVLFTFSNAAKVKHNRTNISQGQIPRLYFLPRNK</sequence>
<gene>
    <name evidence="5" type="ORF">ElyMa_005804600</name>
</gene>
<dbReference type="Gene3D" id="3.30.710.10">
    <property type="entry name" value="Potassium Channel Kv1.1, Chain A"/>
    <property type="match status" value="1"/>
</dbReference>
<evidence type="ECO:0000313" key="6">
    <source>
        <dbReference type="Proteomes" id="UP000762676"/>
    </source>
</evidence>
<dbReference type="PANTHER" id="PTHR45774:SF4">
    <property type="entry name" value="AXUNDEAD, ISOFORM F"/>
    <property type="match status" value="1"/>
</dbReference>
<dbReference type="Gene3D" id="2.60.120.820">
    <property type="entry name" value="PHR domain"/>
    <property type="match status" value="1"/>
</dbReference>
<evidence type="ECO:0000256" key="3">
    <source>
        <dbReference type="SAM" id="MobiDB-lite"/>
    </source>
</evidence>
<dbReference type="Pfam" id="PF00651">
    <property type="entry name" value="BTB"/>
    <property type="match status" value="1"/>
</dbReference>
<dbReference type="EMBL" id="BMAT01011647">
    <property type="protein sequence ID" value="GFR76611.1"/>
    <property type="molecule type" value="Genomic_DNA"/>
</dbReference>
<dbReference type="PANTHER" id="PTHR45774">
    <property type="entry name" value="BTB/POZ DOMAIN-CONTAINING"/>
    <property type="match status" value="1"/>
</dbReference>
<organism evidence="5 6">
    <name type="scientific">Elysia marginata</name>
    <dbReference type="NCBI Taxonomy" id="1093978"/>
    <lineage>
        <taxon>Eukaryota</taxon>
        <taxon>Metazoa</taxon>
        <taxon>Spiralia</taxon>
        <taxon>Lophotrochozoa</taxon>
        <taxon>Mollusca</taxon>
        <taxon>Gastropoda</taxon>
        <taxon>Heterobranchia</taxon>
        <taxon>Euthyneura</taxon>
        <taxon>Panpulmonata</taxon>
        <taxon>Sacoglossa</taxon>
        <taxon>Placobranchoidea</taxon>
        <taxon>Plakobranchidae</taxon>
        <taxon>Elysia</taxon>
    </lineage>
</organism>
<feature type="region of interest" description="Disordered" evidence="3">
    <location>
        <begin position="1"/>
        <end position="53"/>
    </location>
</feature>